<accession>A0ABP3JCQ5</accession>
<dbReference type="Pfam" id="PF01693">
    <property type="entry name" value="Cauli_VI"/>
    <property type="match status" value="1"/>
</dbReference>
<reference evidence="10" key="1">
    <citation type="journal article" date="2019" name="Int. J. Syst. Evol. Microbiol.">
        <title>The Global Catalogue of Microorganisms (GCM) 10K type strain sequencing project: providing services to taxonomists for standard genome sequencing and annotation.</title>
        <authorList>
            <consortium name="The Broad Institute Genomics Platform"/>
            <consortium name="The Broad Institute Genome Sequencing Center for Infectious Disease"/>
            <person name="Wu L."/>
            <person name="Ma J."/>
        </authorList>
    </citation>
    <scope>NUCLEOTIDE SEQUENCE [LARGE SCALE GENOMIC DNA]</scope>
    <source>
        <strain evidence="10">JCM 12149</strain>
    </source>
</reference>
<dbReference type="InterPro" id="IPR012337">
    <property type="entry name" value="RNaseH-like_sf"/>
</dbReference>
<comment type="caution">
    <text evidence="9">The sequence shown here is derived from an EMBL/GenBank/DDBJ whole genome shotgun (WGS) entry which is preliminary data.</text>
</comment>
<gene>
    <name evidence="9" type="ORF">GCM10008983_27400</name>
</gene>
<evidence type="ECO:0000256" key="1">
    <source>
        <dbReference type="ARBA" id="ARBA00000077"/>
    </source>
</evidence>
<dbReference type="InterPro" id="IPR002156">
    <property type="entry name" value="RNaseH_domain"/>
</dbReference>
<feature type="domain" description="RNase H type-1" evidence="8">
    <location>
        <begin position="62"/>
        <end position="195"/>
    </location>
</feature>
<keyword evidence="7" id="KW-0378">Hydrolase</keyword>
<evidence type="ECO:0000256" key="2">
    <source>
        <dbReference type="ARBA" id="ARBA00005300"/>
    </source>
</evidence>
<dbReference type="InterPro" id="IPR050092">
    <property type="entry name" value="RNase_H"/>
</dbReference>
<dbReference type="PANTHER" id="PTHR10642">
    <property type="entry name" value="RIBONUCLEASE H1"/>
    <property type="match status" value="1"/>
</dbReference>
<dbReference type="PANTHER" id="PTHR10642:SF26">
    <property type="entry name" value="RIBONUCLEASE H1"/>
    <property type="match status" value="1"/>
</dbReference>
<keyword evidence="10" id="KW-1185">Reference proteome</keyword>
<dbReference type="Gene3D" id="3.40.970.10">
    <property type="entry name" value="Ribonuclease H1, N-terminal domain"/>
    <property type="match status" value="1"/>
</dbReference>
<dbReference type="InterPro" id="IPR009027">
    <property type="entry name" value="Ribosomal_bL9/RNase_H1_N"/>
</dbReference>
<dbReference type="Pfam" id="PF00075">
    <property type="entry name" value="RNase_H"/>
    <property type="match status" value="1"/>
</dbReference>
<dbReference type="SUPFAM" id="SSF55658">
    <property type="entry name" value="L9 N-domain-like"/>
    <property type="match status" value="1"/>
</dbReference>
<evidence type="ECO:0000256" key="7">
    <source>
        <dbReference type="ARBA" id="ARBA00022801"/>
    </source>
</evidence>
<comment type="catalytic activity">
    <reaction evidence="1">
        <text>Endonucleolytic cleavage to 5'-phosphomonoester.</text>
        <dbReference type="EC" id="3.1.26.4"/>
    </reaction>
</comment>
<name>A0ABP3JCQ5_9BACI</name>
<dbReference type="EMBL" id="BAAADM010000055">
    <property type="protein sequence ID" value="GAA0447827.1"/>
    <property type="molecule type" value="Genomic_DNA"/>
</dbReference>
<proteinExistence type="inferred from homology"/>
<dbReference type="InterPro" id="IPR036397">
    <property type="entry name" value="RNaseH_sf"/>
</dbReference>
<dbReference type="EC" id="3.1.26.4" evidence="3"/>
<sequence length="196" mass="21394">MAKFYAVRAGRQTGVFTTWAECEAQVKGYKGAEYKRFPTQEAAEDYLRGGSGKSEAQPSSAPKDQIDVYVDGSYAKGRYSWALAVYDKDGLIHSDAGIGTDAKAGSMNNVAGELAAAMRAAKWARSNDKSIVIHHDYQGISSWVDGSWRAKNDMTQAYQSFMTNYRDIVSFNKVAGHTGVEGNELADRLAREALGI</sequence>
<dbReference type="PROSITE" id="PS50879">
    <property type="entry name" value="RNASE_H_1"/>
    <property type="match status" value="1"/>
</dbReference>
<evidence type="ECO:0000256" key="6">
    <source>
        <dbReference type="ARBA" id="ARBA00022759"/>
    </source>
</evidence>
<evidence type="ECO:0000256" key="5">
    <source>
        <dbReference type="ARBA" id="ARBA00022723"/>
    </source>
</evidence>
<protein>
    <recommendedName>
        <fullName evidence="3">ribonuclease H</fullName>
        <ecNumber evidence="3">3.1.26.4</ecNumber>
    </recommendedName>
</protein>
<dbReference type="InterPro" id="IPR011320">
    <property type="entry name" value="RNase_H1_N"/>
</dbReference>
<comment type="similarity">
    <text evidence="2">Belongs to the RNase H family.</text>
</comment>
<evidence type="ECO:0000313" key="9">
    <source>
        <dbReference type="EMBL" id="GAA0447827.1"/>
    </source>
</evidence>
<keyword evidence="4" id="KW-0540">Nuclease</keyword>
<dbReference type="RefSeq" id="WP_343754189.1">
    <property type="nucleotide sequence ID" value="NZ_BAAADM010000055.1"/>
</dbReference>
<dbReference type="InterPro" id="IPR037056">
    <property type="entry name" value="RNase_H1_N_sf"/>
</dbReference>
<keyword evidence="5" id="KW-0479">Metal-binding</keyword>
<evidence type="ECO:0000259" key="8">
    <source>
        <dbReference type="PROSITE" id="PS50879"/>
    </source>
</evidence>
<dbReference type="Gene3D" id="3.30.420.10">
    <property type="entry name" value="Ribonuclease H-like superfamily/Ribonuclease H"/>
    <property type="match status" value="1"/>
</dbReference>
<dbReference type="SUPFAM" id="SSF53098">
    <property type="entry name" value="Ribonuclease H-like"/>
    <property type="match status" value="1"/>
</dbReference>
<keyword evidence="6" id="KW-0255">Endonuclease</keyword>
<evidence type="ECO:0000256" key="4">
    <source>
        <dbReference type="ARBA" id="ARBA00022722"/>
    </source>
</evidence>
<organism evidence="9 10">
    <name type="scientific">Lentibacillus halophilus</name>
    <dbReference type="NCBI Taxonomy" id="295065"/>
    <lineage>
        <taxon>Bacteria</taxon>
        <taxon>Bacillati</taxon>
        <taxon>Bacillota</taxon>
        <taxon>Bacilli</taxon>
        <taxon>Bacillales</taxon>
        <taxon>Bacillaceae</taxon>
        <taxon>Lentibacillus</taxon>
    </lineage>
</organism>
<evidence type="ECO:0000313" key="10">
    <source>
        <dbReference type="Proteomes" id="UP001501459"/>
    </source>
</evidence>
<dbReference type="Proteomes" id="UP001501459">
    <property type="component" value="Unassembled WGS sequence"/>
</dbReference>
<evidence type="ECO:0000256" key="3">
    <source>
        <dbReference type="ARBA" id="ARBA00012180"/>
    </source>
</evidence>